<reference evidence="2 3" key="1">
    <citation type="submission" date="2018-04" db="EMBL/GenBank/DDBJ databases">
        <authorList>
            <person name="Huttner S."/>
            <person name="Dainat J."/>
        </authorList>
    </citation>
    <scope>NUCLEOTIDE SEQUENCE [LARGE SCALE GENOMIC DNA]</scope>
</reference>
<protein>
    <submittedName>
        <fullName evidence="2">53759023-fa94-40bb-820c-3c7930057011</fullName>
    </submittedName>
</protein>
<organism evidence="2 3">
    <name type="scientific">Thermothielavioides terrestris</name>
    <dbReference type="NCBI Taxonomy" id="2587410"/>
    <lineage>
        <taxon>Eukaryota</taxon>
        <taxon>Fungi</taxon>
        <taxon>Dikarya</taxon>
        <taxon>Ascomycota</taxon>
        <taxon>Pezizomycotina</taxon>
        <taxon>Sordariomycetes</taxon>
        <taxon>Sordariomycetidae</taxon>
        <taxon>Sordariales</taxon>
        <taxon>Chaetomiaceae</taxon>
        <taxon>Thermothielavioides</taxon>
    </lineage>
</organism>
<dbReference type="AlphaFoldDB" id="A0A3S4F5L6"/>
<dbReference type="Proteomes" id="UP000289323">
    <property type="component" value="Unassembled WGS sequence"/>
</dbReference>
<accession>A0A3S4F5L6</accession>
<evidence type="ECO:0000313" key="3">
    <source>
        <dbReference type="Proteomes" id="UP000289323"/>
    </source>
</evidence>
<name>A0A3S4F5L6_9PEZI</name>
<evidence type="ECO:0000256" key="1">
    <source>
        <dbReference type="SAM" id="MobiDB-lite"/>
    </source>
</evidence>
<sequence length="32" mass="3319">MAARGSKGPCFARQHRKGSASGADAEPMLCIN</sequence>
<proteinExistence type="predicted"/>
<evidence type="ECO:0000313" key="2">
    <source>
        <dbReference type="EMBL" id="SPQ25216.1"/>
    </source>
</evidence>
<gene>
    <name evidence="2" type="ORF">TT172_LOCUS7635</name>
</gene>
<dbReference type="EMBL" id="OUUZ01000015">
    <property type="protein sequence ID" value="SPQ25216.1"/>
    <property type="molecule type" value="Genomic_DNA"/>
</dbReference>
<feature type="region of interest" description="Disordered" evidence="1">
    <location>
        <begin position="1"/>
        <end position="32"/>
    </location>
</feature>